<accession>A0ABY6MMD1</accession>
<gene>
    <name evidence="1" type="ORF">OMP39_08100</name>
</gene>
<sequence length="272" mass="29539">MRPRTEEATGGTAPVPTGWTALDEALPSGGWQAGEVVEVCSPHPGWTEIPLLWPLLRHATVCGHPVALLGLPPSSPLPSCVTADWCVSGDVHPSGARGEQNHGATILPALRTAAEWQAACDAADRWFARQGRRALLLVWALEAPAAGVRRLRRLARRTGAWVCVVRPSLARWDDLWADARLALLCPGVRGAQVQVRTDNRPLGRTLQLAWQADIALPPAPLHLGDAQPRVRVRQDPHDRRRAVVSGRLDEVCQALDRLAREEARASSEAHTS</sequence>
<dbReference type="Proteomes" id="UP001163266">
    <property type="component" value="Chromosome"/>
</dbReference>
<reference evidence="1" key="1">
    <citation type="submission" date="2022-10" db="EMBL/GenBank/DDBJ databases">
        <title>Complete genome sequence of Schlegelella aquatica LMG 23380.</title>
        <authorList>
            <person name="Musilova J."/>
            <person name="Kourilova X."/>
            <person name="Bezdicek M."/>
            <person name="Hermankova K."/>
            <person name="Obruca S."/>
            <person name="Sedlar K."/>
        </authorList>
    </citation>
    <scope>NUCLEOTIDE SEQUENCE</scope>
    <source>
        <strain evidence="1">LMG 23380</strain>
    </source>
</reference>
<organism evidence="1 2">
    <name type="scientific">Caldimonas aquatica</name>
    <dbReference type="NCBI Taxonomy" id="376175"/>
    <lineage>
        <taxon>Bacteria</taxon>
        <taxon>Pseudomonadati</taxon>
        <taxon>Pseudomonadota</taxon>
        <taxon>Betaproteobacteria</taxon>
        <taxon>Burkholderiales</taxon>
        <taxon>Sphaerotilaceae</taxon>
        <taxon>Caldimonas</taxon>
    </lineage>
</organism>
<evidence type="ECO:0008006" key="3">
    <source>
        <dbReference type="Google" id="ProtNLM"/>
    </source>
</evidence>
<proteinExistence type="predicted"/>
<evidence type="ECO:0000313" key="1">
    <source>
        <dbReference type="EMBL" id="UZD53666.1"/>
    </source>
</evidence>
<dbReference type="RefSeq" id="WP_264891249.1">
    <property type="nucleotide sequence ID" value="NZ_CP110257.1"/>
</dbReference>
<name>A0ABY6MMD1_9BURK</name>
<dbReference type="EMBL" id="CP110257">
    <property type="protein sequence ID" value="UZD53666.1"/>
    <property type="molecule type" value="Genomic_DNA"/>
</dbReference>
<keyword evidence="2" id="KW-1185">Reference proteome</keyword>
<evidence type="ECO:0000313" key="2">
    <source>
        <dbReference type="Proteomes" id="UP001163266"/>
    </source>
</evidence>
<protein>
    <recommendedName>
        <fullName evidence="3">Protein ImuA</fullName>
    </recommendedName>
</protein>